<organism evidence="2 3">
    <name type="scientific">Epilithonimonas vandammei</name>
    <dbReference type="NCBI Taxonomy" id="2487072"/>
    <lineage>
        <taxon>Bacteria</taxon>
        <taxon>Pseudomonadati</taxon>
        <taxon>Bacteroidota</taxon>
        <taxon>Flavobacteriia</taxon>
        <taxon>Flavobacteriales</taxon>
        <taxon>Weeksellaceae</taxon>
        <taxon>Chryseobacterium group</taxon>
        <taxon>Epilithonimonas</taxon>
    </lineage>
</organism>
<dbReference type="InterPro" id="IPR001173">
    <property type="entry name" value="Glyco_trans_2-like"/>
</dbReference>
<dbReference type="CDD" id="cd00761">
    <property type="entry name" value="Glyco_tranf_GTA_type"/>
    <property type="match status" value="1"/>
</dbReference>
<sequence>MFPWRLCLSRRTGYSENHRQNMMLSVCIPVYNFDVTELITDIRNQINTDDLDAEIIFIDDASQEEMRQRNEIVKSLTDHYILLDKNIGRSKIRNLFLKYSKSDYLLFLDCDGKIITKGFIKNYINFINDHHPDVVYGGRTVNESQPDLRYGLRWKFAIERENLQVDVRKKSPYRDFQTNNFIVRKSVLENHPFDESILQYGYEDLIFAKNLYKAKIKIEHIDNPIYNNDVETNEVFLKKADQSAKSLAHLIETDLDVRNSSNIKLAKAYALLKKTGGILIYKMFYKIMKPFIIRKLLSGKAELKTLDLYKLGQLIDHISKN</sequence>
<reference evidence="3" key="1">
    <citation type="submission" date="2018-11" db="EMBL/GenBank/DDBJ databases">
        <title>Proposal to divide the Flavobacteriaceae and reorganize its genera based on Amino Acid Identity values calculated from whole genome sequences.</title>
        <authorList>
            <person name="Nicholson A.C."/>
            <person name="Gulvik C.A."/>
            <person name="Whitney A.M."/>
            <person name="Sheth M."/>
            <person name="Batra D."/>
            <person name="Pryor J."/>
            <person name="Bernardet J.-F."/>
            <person name="Hugo C."/>
            <person name="Kampfer P."/>
            <person name="Newman J.D."/>
            <person name="McQuiston J.R."/>
        </authorList>
    </citation>
    <scope>NUCLEOTIDE SEQUENCE [LARGE SCALE GENOMIC DNA]</scope>
    <source>
        <strain evidence="3">H6466</strain>
    </source>
</reference>
<accession>A0A3G8ZBQ1</accession>
<proteinExistence type="predicted"/>
<dbReference type="GO" id="GO:0016758">
    <property type="term" value="F:hexosyltransferase activity"/>
    <property type="evidence" value="ECO:0007669"/>
    <property type="project" value="UniProtKB-ARBA"/>
</dbReference>
<dbReference type="Proteomes" id="UP000272316">
    <property type="component" value="Chromosome"/>
</dbReference>
<dbReference type="AlphaFoldDB" id="A0A3G8ZBQ1"/>
<protein>
    <submittedName>
        <fullName evidence="2">Glycosyltransferase family 2 protein</fullName>
    </submittedName>
</protein>
<evidence type="ECO:0000313" key="3">
    <source>
        <dbReference type="Proteomes" id="UP000272316"/>
    </source>
</evidence>
<name>A0A3G8ZBQ1_9FLAO</name>
<dbReference type="KEGG" id="eva:EIB75_01790"/>
<dbReference type="Gene3D" id="3.90.550.10">
    <property type="entry name" value="Spore Coat Polysaccharide Biosynthesis Protein SpsA, Chain A"/>
    <property type="match status" value="1"/>
</dbReference>
<feature type="domain" description="Glycosyltransferase 2-like" evidence="1">
    <location>
        <begin position="25"/>
        <end position="189"/>
    </location>
</feature>
<evidence type="ECO:0000259" key="1">
    <source>
        <dbReference type="Pfam" id="PF00535"/>
    </source>
</evidence>
<dbReference type="Pfam" id="PF00535">
    <property type="entry name" value="Glycos_transf_2"/>
    <property type="match status" value="1"/>
</dbReference>
<dbReference type="SUPFAM" id="SSF53448">
    <property type="entry name" value="Nucleotide-diphospho-sugar transferases"/>
    <property type="match status" value="1"/>
</dbReference>
<dbReference type="PANTHER" id="PTHR22916:SF71">
    <property type="entry name" value="GLYCOSYL TRANSFERASE"/>
    <property type="match status" value="1"/>
</dbReference>
<keyword evidence="2" id="KW-0808">Transferase</keyword>
<evidence type="ECO:0000313" key="2">
    <source>
        <dbReference type="EMBL" id="AZI54067.1"/>
    </source>
</evidence>
<gene>
    <name evidence="2" type="ORF">EIB75_01790</name>
</gene>
<dbReference type="EMBL" id="CP034160">
    <property type="protein sequence ID" value="AZI54067.1"/>
    <property type="molecule type" value="Genomic_DNA"/>
</dbReference>
<dbReference type="PANTHER" id="PTHR22916">
    <property type="entry name" value="GLYCOSYLTRANSFERASE"/>
    <property type="match status" value="1"/>
</dbReference>
<dbReference type="InterPro" id="IPR029044">
    <property type="entry name" value="Nucleotide-diphossugar_trans"/>
</dbReference>